<dbReference type="SUPFAM" id="SSF51101">
    <property type="entry name" value="Mannose-binding lectins"/>
    <property type="match status" value="1"/>
</dbReference>
<name>A0A0J8R5F7_COCIT</name>
<evidence type="ECO:0000259" key="1">
    <source>
        <dbReference type="Pfam" id="PF01419"/>
    </source>
</evidence>
<sequence length="288" mass="31570">MKPIGTALDALRFRLHPCFRHPSDPPACPNRSLHVWPVDAGKIVLTSMAGIAFIEIFADGDEICTAYFDYMNGDLGNSNGMPKQITITEDGIRARLPDNRRKATRLKLVIFSSSLHSHIVEDLSRLKSKDSLVKLSNNQVGYRSNMLGTHSFPGSVSEDLILDFAVIQTKLLTSLKVYHDPFSISGIEFCYEDATTQFFGNRDPQSTNTSEYVLDTRKGELLTGFYVRATQKVEGIGVITNMGKINGVCGNATAGIGHTLIAPRGYKIAGVSGTFSESIDTFSLIISR</sequence>
<dbReference type="GO" id="GO:0005737">
    <property type="term" value="C:cytoplasm"/>
    <property type="evidence" value="ECO:0007669"/>
    <property type="project" value="TreeGrafter"/>
</dbReference>
<evidence type="ECO:0000313" key="2">
    <source>
        <dbReference type="EMBL" id="KMU79660.1"/>
    </source>
</evidence>
<dbReference type="InterPro" id="IPR036404">
    <property type="entry name" value="Jacalin-like_lectin_dom_sf"/>
</dbReference>
<accession>A0A0J8R5F7</accession>
<dbReference type="Gene3D" id="2.100.10.30">
    <property type="entry name" value="Jacalin-like lectin domain"/>
    <property type="match status" value="1"/>
</dbReference>
<dbReference type="InterPro" id="IPR001229">
    <property type="entry name" value="Jacalin-like_lectin_dom"/>
</dbReference>
<reference evidence="3" key="1">
    <citation type="journal article" date="2010" name="Genome Res.">
        <title>Population genomic sequencing of Coccidioides fungi reveals recent hybridization and transposon control.</title>
        <authorList>
            <person name="Neafsey D.E."/>
            <person name="Barker B.M."/>
            <person name="Sharpton T.J."/>
            <person name="Stajich J.E."/>
            <person name="Park D.J."/>
            <person name="Whiston E."/>
            <person name="Hung C.-Y."/>
            <person name="McMahan C."/>
            <person name="White J."/>
            <person name="Sykes S."/>
            <person name="Heiman D."/>
            <person name="Young S."/>
            <person name="Zeng Q."/>
            <person name="Abouelleil A."/>
            <person name="Aftuck L."/>
            <person name="Bessette D."/>
            <person name="Brown A."/>
            <person name="FitzGerald M."/>
            <person name="Lui A."/>
            <person name="Macdonald J.P."/>
            <person name="Priest M."/>
            <person name="Orbach M.J."/>
            <person name="Galgiani J.N."/>
            <person name="Kirkland T.N."/>
            <person name="Cole G.T."/>
            <person name="Birren B.W."/>
            <person name="Henn M.R."/>
            <person name="Taylor J.W."/>
            <person name="Rounsley S.D."/>
        </authorList>
    </citation>
    <scope>NUCLEOTIDE SEQUENCE [LARGE SCALE GENOMIC DNA]</scope>
    <source>
        <strain evidence="3">RMSCC 3703</strain>
    </source>
</reference>
<dbReference type="Proteomes" id="UP000054559">
    <property type="component" value="Unassembled WGS sequence"/>
</dbReference>
<proteinExistence type="predicted"/>
<dbReference type="STRING" id="454286.A0A0J8R5F7"/>
<protein>
    <submittedName>
        <fullName evidence="2">Metallopeptidase</fullName>
    </submittedName>
</protein>
<evidence type="ECO:0000313" key="3">
    <source>
        <dbReference type="Proteomes" id="UP000054559"/>
    </source>
</evidence>
<dbReference type="OrthoDB" id="74460at2759"/>
<dbReference type="Pfam" id="PF01419">
    <property type="entry name" value="Jacalin"/>
    <property type="match status" value="1"/>
</dbReference>
<dbReference type="AlphaFoldDB" id="A0A0J8R5F7"/>
<organism evidence="2 3">
    <name type="scientific">Coccidioides immitis RMSCC 3703</name>
    <dbReference type="NCBI Taxonomy" id="454286"/>
    <lineage>
        <taxon>Eukaryota</taxon>
        <taxon>Fungi</taxon>
        <taxon>Dikarya</taxon>
        <taxon>Ascomycota</taxon>
        <taxon>Pezizomycotina</taxon>
        <taxon>Eurotiomycetes</taxon>
        <taxon>Eurotiomycetidae</taxon>
        <taxon>Onygenales</taxon>
        <taxon>Onygenaceae</taxon>
        <taxon>Coccidioides</taxon>
    </lineage>
</organism>
<feature type="domain" description="Jacalin-type lectin" evidence="1">
    <location>
        <begin position="172"/>
        <end position="281"/>
    </location>
</feature>
<gene>
    <name evidence="2" type="ORF">CISG_02077</name>
</gene>
<dbReference type="PANTHER" id="PTHR21054">
    <property type="entry name" value="ZINC METALLOPROTEINASE-RELATED"/>
    <property type="match status" value="1"/>
</dbReference>
<dbReference type="InterPro" id="IPR053002">
    <property type="entry name" value="Metalloproteinase_M10B"/>
</dbReference>
<dbReference type="EMBL" id="DS268123">
    <property type="protein sequence ID" value="KMU79660.1"/>
    <property type="molecule type" value="Genomic_DNA"/>
</dbReference>
<dbReference type="PANTHER" id="PTHR21054:SF2">
    <property type="entry name" value="MIP04191P"/>
    <property type="match status" value="1"/>
</dbReference>